<organism evidence="1 2">
    <name type="scientific">Neobacillus citreus</name>
    <dbReference type="NCBI Taxonomy" id="2833578"/>
    <lineage>
        <taxon>Bacteria</taxon>
        <taxon>Bacillati</taxon>
        <taxon>Bacillota</taxon>
        <taxon>Bacilli</taxon>
        <taxon>Bacillales</taxon>
        <taxon>Bacillaceae</taxon>
        <taxon>Neobacillus</taxon>
    </lineage>
</organism>
<dbReference type="RefSeq" id="WP_241113853.1">
    <property type="nucleotide sequence ID" value="NZ_JAGYPE020000022.1"/>
</dbReference>
<gene>
    <name evidence="1" type="ORF">KHB02_013755</name>
</gene>
<keyword evidence="2" id="KW-1185">Reference proteome</keyword>
<evidence type="ECO:0000313" key="2">
    <source>
        <dbReference type="Proteomes" id="UP000677265"/>
    </source>
</evidence>
<evidence type="ECO:0000313" key="1">
    <source>
        <dbReference type="EMBL" id="MCH6266590.1"/>
    </source>
</evidence>
<accession>A0A9J6N1X4</accession>
<name>A0A9J6N1X4_9BACI</name>
<dbReference type="Proteomes" id="UP000677265">
    <property type="component" value="Unassembled WGS sequence"/>
</dbReference>
<protein>
    <submittedName>
        <fullName evidence="1">PD-(D/E)XK nuclease family protein</fullName>
    </submittedName>
</protein>
<comment type="caution">
    <text evidence="1">The sequence shown here is derived from an EMBL/GenBank/DDBJ whole genome shotgun (WGS) entry which is preliminary data.</text>
</comment>
<dbReference type="Pfam" id="PF14281">
    <property type="entry name" value="PDDEXK_4"/>
    <property type="match status" value="1"/>
</dbReference>
<sequence length="444" mass="52454">MNKYICPRCGTYLRERDWEMVHEMSDGGIKLDVHPIYECQDVNCGYMKRLEPIPEIIAQQGDDRLLLLYPNDRGRIFDIGENLIWPETHYQSILARGYWDDYKGNHDVEMLLKNVRYSEAAHMETPNLFDFATSELSQDAFLCWLMSWSKETHRSLDRPLHEAAVDFVSMLFNVHGYPVPTIERIEIIRQFQSLDILAIVNGNYAILIEDKTYTKNHSDQLCRYRKVVAKDYPDKVQLPIYYKIADQSNYRSVKEAGYFPFTRDRMLKVLQRGRKNGVSHPIFLDYLKHLERLESNIHAYKSKPVMDWDGFTWQGFYIELQKHFNGNWGYVSNPRGGFWGFWWKPRSDKNYYLQLEQRLLCVKIEADKTQDLREFRTTEMDNVLIESEERGLLLQKPTKLATGKTMTIAQRPEYIQTKENGLLDLDKTIAELKKWEVVPSNQDN</sequence>
<dbReference type="EMBL" id="JAGYPE020000022">
    <property type="protein sequence ID" value="MCH6266590.1"/>
    <property type="molecule type" value="Genomic_DNA"/>
</dbReference>
<proteinExistence type="predicted"/>
<dbReference type="InterPro" id="IPR029470">
    <property type="entry name" value="PDDEXK_4"/>
</dbReference>
<reference evidence="1 2" key="1">
    <citation type="submission" date="2022-03" db="EMBL/GenBank/DDBJ databases">
        <title>Novel Bacillus species.</title>
        <authorList>
            <person name="Liu G."/>
        </authorList>
    </citation>
    <scope>NUCLEOTIDE SEQUENCE [LARGE SCALE GENOMIC DNA]</scope>
    <source>
        <strain evidence="1 2">FJAT-50051</strain>
    </source>
</reference>
<dbReference type="AlphaFoldDB" id="A0A9J6N1X4"/>